<accession>A0A1Y1VZI7</accession>
<evidence type="ECO:0000313" key="1">
    <source>
        <dbReference type="EMBL" id="ORX66435.1"/>
    </source>
</evidence>
<dbReference type="RefSeq" id="XP_040740423.1">
    <property type="nucleotide sequence ID" value="XM_040888519.1"/>
</dbReference>
<sequence>MYPYMQPVQSTGEEYSAGYGSYDYCDGYSDRPADHYGHLVEVHGFNSTNNRAAIERKPRLSQIRAIAQNTLPAVYSTAASLQTSPFAPNQFIPQPPPLAPGQPNSVSLAHYHYSNY</sequence>
<protein>
    <submittedName>
        <fullName evidence="1">Uncharacterized protein</fullName>
    </submittedName>
</protein>
<reference evidence="1 2" key="1">
    <citation type="submission" date="2016-07" db="EMBL/GenBank/DDBJ databases">
        <title>Pervasive Adenine N6-methylation of Active Genes in Fungi.</title>
        <authorList>
            <consortium name="DOE Joint Genome Institute"/>
            <person name="Mondo S.J."/>
            <person name="Dannebaum R.O."/>
            <person name="Kuo R.C."/>
            <person name="Labutti K."/>
            <person name="Haridas S."/>
            <person name="Kuo A."/>
            <person name="Salamov A."/>
            <person name="Ahrendt S.R."/>
            <person name="Lipzen A."/>
            <person name="Sullivan W."/>
            <person name="Andreopoulos W.B."/>
            <person name="Clum A."/>
            <person name="Lindquist E."/>
            <person name="Daum C."/>
            <person name="Ramamoorthy G.K."/>
            <person name="Gryganskyi A."/>
            <person name="Culley D."/>
            <person name="Magnuson J.K."/>
            <person name="James T.Y."/>
            <person name="O'Malley M.A."/>
            <person name="Stajich J.E."/>
            <person name="Spatafora J.W."/>
            <person name="Visel A."/>
            <person name="Grigoriev I.V."/>
        </authorList>
    </citation>
    <scope>NUCLEOTIDE SEQUENCE [LARGE SCALE GENOMIC DNA]</scope>
    <source>
        <strain evidence="1 2">ATCC 12442</strain>
    </source>
</reference>
<dbReference type="EMBL" id="MCFD01000015">
    <property type="protein sequence ID" value="ORX66435.1"/>
    <property type="molecule type" value="Genomic_DNA"/>
</dbReference>
<gene>
    <name evidence="1" type="ORF">DL89DRAFT_269993</name>
</gene>
<keyword evidence="2" id="KW-1185">Reference proteome</keyword>
<dbReference type="Proteomes" id="UP000193922">
    <property type="component" value="Unassembled WGS sequence"/>
</dbReference>
<dbReference type="GeneID" id="63805167"/>
<comment type="caution">
    <text evidence="1">The sequence shown here is derived from an EMBL/GenBank/DDBJ whole genome shotgun (WGS) entry which is preliminary data.</text>
</comment>
<proteinExistence type="predicted"/>
<dbReference type="AlphaFoldDB" id="A0A1Y1VZI7"/>
<organism evidence="1 2">
    <name type="scientific">Linderina pennispora</name>
    <dbReference type="NCBI Taxonomy" id="61395"/>
    <lineage>
        <taxon>Eukaryota</taxon>
        <taxon>Fungi</taxon>
        <taxon>Fungi incertae sedis</taxon>
        <taxon>Zoopagomycota</taxon>
        <taxon>Kickxellomycotina</taxon>
        <taxon>Kickxellomycetes</taxon>
        <taxon>Kickxellales</taxon>
        <taxon>Kickxellaceae</taxon>
        <taxon>Linderina</taxon>
    </lineage>
</organism>
<evidence type="ECO:0000313" key="2">
    <source>
        <dbReference type="Proteomes" id="UP000193922"/>
    </source>
</evidence>
<name>A0A1Y1VZI7_9FUNG</name>